<comment type="cofactor">
    <cofactor evidence="1">
        <name>pantetheine 4'-phosphate</name>
        <dbReference type="ChEBI" id="CHEBI:47942"/>
    </cofactor>
</comment>
<keyword evidence="2" id="KW-0596">Phosphopantetheine</keyword>
<dbReference type="SUPFAM" id="SSF52777">
    <property type="entry name" value="CoA-dependent acyltransferases"/>
    <property type="match status" value="5"/>
</dbReference>
<keyword evidence="3" id="KW-0597">Phosphoprotein</keyword>
<dbReference type="SUPFAM" id="SSF47336">
    <property type="entry name" value="ACP-like"/>
    <property type="match status" value="1"/>
</dbReference>
<dbReference type="SUPFAM" id="SSF56801">
    <property type="entry name" value="Acetyl-CoA synthetase-like"/>
    <property type="match status" value="1"/>
</dbReference>
<keyword evidence="7" id="KW-1185">Reference proteome</keyword>
<sequence>MTDATFTAAAPSEDATSPAGAPRAGARPLTAAQREIWVGQRLTDDATAYSTVLVAHARGPVDFDVLQESMRVAIGESQAVRVRFRVADGGEVVQEPTDTVPECDILDLRDRPNPYAEAREWISAELERPYDVAGERGEGGELLFRIALIRVEDEYNLAFLSAHHLILDGTAVGFVLASGLARYDAMRRGQKYAGADESGTQWSLGSLVDLDDDYRNSEQFAQDRDFWVAHVADAPPPPRLLTDLDPTPRRADILSVGLTDEEYDRLYALARTLGVRTAGMLFAALAGFLHRRTGQSDLMLAMPMAARTTPELRTHLGTFATVLPVRVRLRSGATWRQAAGDIDELLGKVAPHSRFRGEDLGRALRDAGNPKALFGVGANVLPLSTRPFTRVGLEATLEILSSGPTGDIDVFFEVDVPARKIRLNLHGPGTHMAEMIRIADELADYVRGLVNDPEQVIGPALPAAAGQPDGSAAEAPAGTLPGAEEWIAANDAESFSTGSFDTASDVEPDPDTYPATVIAVDTPAGTEAAQVRAVLTALVGAHPELSLRAERWAPGLWEYVPADAADALTILDPATVPDAAAGGLPDTAGGFAAAWIPGTRRRPGTLLLAAHPLIADAHGLQILRRDLDTCWSAIAAGATIDLPTAPTPADAVTWAADRANSAGCVEQLDSWLELTRQAPATGPSDDGDRATATALADPAATAAAGLDVSGTAFAALSLALSEVASTAGTRGSRVIVDLDRAGRAGYRQPVIGSAAPFGFAAPIAVPVTTDPSAALRTARTGLNRQPDNGLDFALLRHLHPQASAVLADAGSRWPIRVRDERGLRVMRGQDPATGALVRLTDDGFVLTVHSPLPTGDGFVEPAALVRAWARAAESVAAAAADPANQVGPSPDNIVGVELSDAARTRLRQLAPGPIEAIWALSPLQEGLYFQSVVSEDLDIYNAQFVLDFDRALDPDRLRHALAALMADHPALRGGFTHDGMPGPVQYIVDRLPVPLEIADLRELRDTALDDAYNTVIGADRAHTFDLTAPPLWRVTLIRRPDGDRLAVSRRFLVWDGWSNGPFIGGLLAHYAGELDRSPAHPPSLRSPAPIESAVFARYLRWLGERDRATAAAAWADYLDGYDEPSVLVPEADPIVRGRTRIHNHTLSAGQSAALPALARAAGVTLNTVLSTALLLVVGRWTGRTDVAIGQTIAGRPPEVEGADTAIGMFLNTVPVRARLRPDATVADLLGAQQSAALGVLGHDWLSLGEIQAQAAAPVLFDSLLVLQNFIADAALGAEHGVVGHTSDDHTHFALTVVITPGDELTVKVETRSDIIDDETAEGLSADLLTLLAALASPGPVLDTPLARLPIAAAQQPLIGRTLDVPDLSVSELLAATAADNAEATALIFGDQSLTFGELDAEINRLARLLLADGAAPETVVALGIERSIEMVVALFAVLRTGAAYLPLELVHPAERLHELVADARPVLALTAGTGAETDRVIFGDTGVRPIDLRSTQVRERLAKLSPEALSDNELGGFARDRSGRLDHPAYVIYTSGSTGRPKGVVTGYRGLTNMYVNHLDEIFRPAVARSRFDRLHIAHTVSFAFDMSWEELLWLTYGHTVHICDEELRRDPRDLVAYCDAHSIDVINVTPTYAEYLISAGLLNGENTGDTAGSHRPALILLGGEAVGTGVWDALREADGTEGYNLYGPTEYTINTLGGGTGDSATPTVGRPISNTVGHLLDPWLRPVPPGVPGELYVDGDGLARGYCGRPELTAASFVAHPHNPGERLYRTGDLMRLRGDGLLDYLGRTDFQIKVRGYRVEPAEVEAALAAVDGVLHAAVVARTDGAGTPSSTTTLAAYVVSDGHLPPIPQIRRRLAERLPAYMVPSTITEIGEIPVNVNGKRDVSALPQPVTAAGGGGRSGSMLERVLAEIAAGVFGVDEVDPDTNLFDLGAHSLQLMTFADAVRSRLGVELKVADVFTNPTIAGMAAVLGGDSDTGSHLRVPVITFRRRPAHAADTPVFVLPPGTGLGWRYGQLLAHIPDSRGVYAVQSPPIAHIEVAADLGATARYFAEQIDRAVAGDGDGDAVTLLGWSFGGSISTAVAAALAERGRRVESLVLVDSFARSPAEYFEYVDTIAPAAAALAAIDVPVPPELAADLTVEQAVEVVRGSDSVFAGLGADYIASIVASNMWALTVMRQLHPPAEPLDTPVLYVEADPPFSYNTWAGMLNVTQHVSVEYSHPQMLNPDAVRSWGPHLAAFLEPKA</sequence>
<dbReference type="Pfam" id="PF00668">
    <property type="entry name" value="Condensation"/>
    <property type="match status" value="2"/>
</dbReference>
<dbReference type="PANTHER" id="PTHR45527">
    <property type="entry name" value="NONRIBOSOMAL PEPTIDE SYNTHETASE"/>
    <property type="match status" value="1"/>
</dbReference>
<dbReference type="InterPro" id="IPR023213">
    <property type="entry name" value="CAT-like_dom_sf"/>
</dbReference>
<dbReference type="PROSITE" id="PS50075">
    <property type="entry name" value="CARRIER"/>
    <property type="match status" value="1"/>
</dbReference>
<dbReference type="Gene3D" id="3.40.50.980">
    <property type="match status" value="2"/>
</dbReference>
<feature type="domain" description="Carrier" evidence="5">
    <location>
        <begin position="1901"/>
        <end position="1976"/>
    </location>
</feature>
<dbReference type="Proteomes" id="UP001059836">
    <property type="component" value="Chromosome"/>
</dbReference>
<dbReference type="InterPro" id="IPR001242">
    <property type="entry name" value="Condensation_dom"/>
</dbReference>
<accession>A0ABX6IHB6</accession>
<dbReference type="InterPro" id="IPR020845">
    <property type="entry name" value="AMP-binding_CS"/>
</dbReference>
<dbReference type="InterPro" id="IPR036736">
    <property type="entry name" value="ACP-like_sf"/>
</dbReference>
<dbReference type="InterPro" id="IPR000873">
    <property type="entry name" value="AMP-dep_synth/lig_dom"/>
</dbReference>
<dbReference type="Gene3D" id="2.30.38.10">
    <property type="entry name" value="Luciferase, Domain 3"/>
    <property type="match status" value="1"/>
</dbReference>
<dbReference type="RefSeq" id="WP_260840360.1">
    <property type="nucleotide sequence ID" value="NZ_CP045809.1"/>
</dbReference>
<evidence type="ECO:0000259" key="5">
    <source>
        <dbReference type="PROSITE" id="PS50075"/>
    </source>
</evidence>
<dbReference type="Gene3D" id="3.40.50.1820">
    <property type="entry name" value="alpha/beta hydrolase"/>
    <property type="match status" value="1"/>
</dbReference>
<evidence type="ECO:0000256" key="1">
    <source>
        <dbReference type="ARBA" id="ARBA00001957"/>
    </source>
</evidence>
<dbReference type="InterPro" id="IPR009081">
    <property type="entry name" value="PP-bd_ACP"/>
</dbReference>
<evidence type="ECO:0000313" key="6">
    <source>
        <dbReference type="EMBL" id="QHN34693.1"/>
    </source>
</evidence>
<dbReference type="InterPro" id="IPR001031">
    <property type="entry name" value="Thioesterase"/>
</dbReference>
<dbReference type="CDD" id="cd05930">
    <property type="entry name" value="A_NRPS"/>
    <property type="match status" value="1"/>
</dbReference>
<dbReference type="SUPFAM" id="SSF53474">
    <property type="entry name" value="alpha/beta-Hydrolases"/>
    <property type="match status" value="1"/>
</dbReference>
<dbReference type="InterPro" id="IPR020806">
    <property type="entry name" value="PKS_PP-bd"/>
</dbReference>
<dbReference type="InterPro" id="IPR029058">
    <property type="entry name" value="AB_hydrolase_fold"/>
</dbReference>
<dbReference type="InterPro" id="IPR010071">
    <property type="entry name" value="AA_adenyl_dom"/>
</dbReference>
<dbReference type="SMART" id="SM00823">
    <property type="entry name" value="PKS_PP"/>
    <property type="match status" value="1"/>
</dbReference>
<dbReference type="InterPro" id="IPR045851">
    <property type="entry name" value="AMP-bd_C_sf"/>
</dbReference>
<evidence type="ECO:0000256" key="4">
    <source>
        <dbReference type="SAM" id="MobiDB-lite"/>
    </source>
</evidence>
<dbReference type="Pfam" id="PF00501">
    <property type="entry name" value="AMP-binding"/>
    <property type="match status" value="1"/>
</dbReference>
<dbReference type="PROSITE" id="PS00455">
    <property type="entry name" value="AMP_BINDING"/>
    <property type="match status" value="1"/>
</dbReference>
<name>A0ABX6IHB6_9ACTN</name>
<organism evidence="6 7">
    <name type="scientific">Gordonia pseudamarae</name>
    <dbReference type="NCBI Taxonomy" id="2831662"/>
    <lineage>
        <taxon>Bacteria</taxon>
        <taxon>Bacillati</taxon>
        <taxon>Actinomycetota</taxon>
        <taxon>Actinomycetes</taxon>
        <taxon>Mycobacteriales</taxon>
        <taxon>Gordoniaceae</taxon>
        <taxon>Gordonia</taxon>
    </lineage>
</organism>
<evidence type="ECO:0000313" key="7">
    <source>
        <dbReference type="Proteomes" id="UP001059836"/>
    </source>
</evidence>
<dbReference type="Pfam" id="PF00975">
    <property type="entry name" value="Thioesterase"/>
    <property type="match status" value="1"/>
</dbReference>
<feature type="region of interest" description="Disordered" evidence="4">
    <location>
        <begin position="1"/>
        <end position="28"/>
    </location>
</feature>
<dbReference type="Pfam" id="PF13193">
    <property type="entry name" value="AMP-binding_C"/>
    <property type="match status" value="1"/>
</dbReference>
<proteinExistence type="predicted"/>
<dbReference type="Gene3D" id="3.30.559.10">
    <property type="entry name" value="Chloramphenicol acetyltransferase-like domain"/>
    <property type="match status" value="3"/>
</dbReference>
<feature type="compositionally biased region" description="Low complexity" evidence="4">
    <location>
        <begin position="15"/>
        <end position="28"/>
    </location>
</feature>
<evidence type="ECO:0000256" key="3">
    <source>
        <dbReference type="ARBA" id="ARBA00022553"/>
    </source>
</evidence>
<gene>
    <name evidence="6" type="ORF">GII31_07045</name>
</gene>
<dbReference type="InterPro" id="IPR025110">
    <property type="entry name" value="AMP-bd_C"/>
</dbReference>
<evidence type="ECO:0000256" key="2">
    <source>
        <dbReference type="ARBA" id="ARBA00022450"/>
    </source>
</evidence>
<dbReference type="EMBL" id="CP045809">
    <property type="protein sequence ID" value="QHN34693.1"/>
    <property type="molecule type" value="Genomic_DNA"/>
</dbReference>
<protein>
    <submittedName>
        <fullName evidence="6">Amino acid adenylation domain-containing protein</fullName>
    </submittedName>
</protein>
<dbReference type="PANTHER" id="PTHR45527:SF1">
    <property type="entry name" value="FATTY ACID SYNTHASE"/>
    <property type="match status" value="1"/>
</dbReference>
<dbReference type="Pfam" id="PF00550">
    <property type="entry name" value="PP-binding"/>
    <property type="match status" value="1"/>
</dbReference>
<dbReference type="Gene3D" id="3.30.559.30">
    <property type="entry name" value="Nonribosomal peptide synthetase, condensation domain"/>
    <property type="match status" value="3"/>
</dbReference>
<dbReference type="NCBIfam" id="TIGR01733">
    <property type="entry name" value="AA-adenyl-dom"/>
    <property type="match status" value="1"/>
</dbReference>
<reference evidence="6" key="1">
    <citation type="journal article" date="2021" name="Nat. Microbiol.">
        <title>Cocultivation of an ultrasmall environmental parasitic bacterium with lytic ability against bacteria associated with wastewater foams.</title>
        <authorList>
            <person name="Batinovic S."/>
            <person name="Rose J.J.A."/>
            <person name="Ratcliffe J."/>
            <person name="Seviour R.J."/>
            <person name="Petrovski S."/>
        </authorList>
    </citation>
    <scope>NUCLEOTIDE SEQUENCE</scope>
    <source>
        <strain evidence="6">CON9</strain>
    </source>
</reference>
<dbReference type="Gene3D" id="3.30.300.30">
    <property type="match status" value="1"/>
</dbReference>